<dbReference type="Proteomes" id="UP000050741">
    <property type="component" value="Unassembled WGS sequence"/>
</dbReference>
<evidence type="ECO:0000256" key="7">
    <source>
        <dbReference type="PIRNR" id="PIRNR013684"/>
    </source>
</evidence>
<dbReference type="Pfam" id="PF23353">
    <property type="entry name" value="BBS2_hp"/>
    <property type="match status" value="1"/>
</dbReference>
<dbReference type="GO" id="GO:0034464">
    <property type="term" value="C:BBSome"/>
    <property type="evidence" value="ECO:0007669"/>
    <property type="project" value="UniProtKB-UniRule"/>
</dbReference>
<comment type="subcellular location">
    <subcellularLocation>
        <location evidence="1">Cell projection</location>
        <location evidence="1">Cilium</location>
    </subcellularLocation>
    <subcellularLocation>
        <location evidence="2">Cytoplasm</location>
        <location evidence="2">Cytoskeleton</location>
    </subcellularLocation>
</comment>
<feature type="domain" description="Ciliary BBSome complex subunit 2 N-terminal" evidence="8">
    <location>
        <begin position="57"/>
        <end position="118"/>
    </location>
</feature>
<keyword evidence="4 7" id="KW-0969">Cilium</keyword>
<dbReference type="InterPro" id="IPR029429">
    <property type="entry name" value="BBS2_Mid"/>
</dbReference>
<dbReference type="GO" id="GO:0043005">
    <property type="term" value="C:neuron projection"/>
    <property type="evidence" value="ECO:0007669"/>
    <property type="project" value="TreeGrafter"/>
</dbReference>
<organism evidence="13 14">
    <name type="scientific">Globodera pallida</name>
    <name type="common">Potato cyst nematode worm</name>
    <name type="synonym">Heterodera pallida</name>
    <dbReference type="NCBI Taxonomy" id="36090"/>
    <lineage>
        <taxon>Eukaryota</taxon>
        <taxon>Metazoa</taxon>
        <taxon>Ecdysozoa</taxon>
        <taxon>Nematoda</taxon>
        <taxon>Chromadorea</taxon>
        <taxon>Rhabditida</taxon>
        <taxon>Tylenchina</taxon>
        <taxon>Tylenchomorpha</taxon>
        <taxon>Tylenchoidea</taxon>
        <taxon>Heteroderidae</taxon>
        <taxon>Heteroderinae</taxon>
        <taxon>Globodera</taxon>
    </lineage>
</organism>
<dbReference type="Pfam" id="PF23350">
    <property type="entry name" value="BBS2_pf"/>
    <property type="match status" value="1"/>
</dbReference>
<keyword evidence="6 7" id="KW-0966">Cell projection</keyword>
<feature type="domain" description="BBS2 GAE" evidence="9">
    <location>
        <begin position="412"/>
        <end position="496"/>
    </location>
</feature>
<feature type="domain" description="Ciliary BBSome complex subunit 2 middle region" evidence="10">
    <location>
        <begin position="160"/>
        <end position="245"/>
    </location>
</feature>
<reference evidence="13" key="1">
    <citation type="submission" date="2013-12" db="EMBL/GenBank/DDBJ databases">
        <authorList>
            <person name="Aslett M."/>
        </authorList>
    </citation>
    <scope>NUCLEOTIDE SEQUENCE [LARGE SCALE GENOMIC DNA]</scope>
    <source>
        <strain evidence="13">Lindley</strain>
    </source>
</reference>
<dbReference type="InterPro" id="IPR029430">
    <property type="entry name" value="BBS2_N"/>
</dbReference>
<dbReference type="PIRSF" id="PIRSF013684">
    <property type="entry name" value="BBS2"/>
    <property type="match status" value="1"/>
</dbReference>
<dbReference type="GO" id="GO:1905515">
    <property type="term" value="P:non-motile cilium assembly"/>
    <property type="evidence" value="ECO:0007669"/>
    <property type="project" value="InterPro"/>
</dbReference>
<feature type="domain" description="BBS2 platform" evidence="11">
    <location>
        <begin position="502"/>
        <end position="610"/>
    </location>
</feature>
<dbReference type="PANTHER" id="PTHR32465">
    <property type="entry name" value="BARDET-BIEDL SYNDROME 2 PROTEIN"/>
    <property type="match status" value="1"/>
</dbReference>
<dbReference type="InterPro" id="IPR016616">
    <property type="entry name" value="Bardet-Biedl_syndrome_2_prot"/>
</dbReference>
<evidence type="ECO:0000256" key="5">
    <source>
        <dbReference type="ARBA" id="ARBA00023212"/>
    </source>
</evidence>
<dbReference type="GO" id="GO:0036064">
    <property type="term" value="C:ciliary basal body"/>
    <property type="evidence" value="ECO:0007669"/>
    <property type="project" value="TreeGrafter"/>
</dbReference>
<evidence type="ECO:0000256" key="3">
    <source>
        <dbReference type="ARBA" id="ARBA00022490"/>
    </source>
</evidence>
<dbReference type="Pfam" id="PF14783">
    <property type="entry name" value="BBS2_Mid"/>
    <property type="match status" value="1"/>
</dbReference>
<evidence type="ECO:0000259" key="9">
    <source>
        <dbReference type="Pfam" id="PF14782"/>
    </source>
</evidence>
<evidence type="ECO:0000259" key="10">
    <source>
        <dbReference type="Pfam" id="PF14783"/>
    </source>
</evidence>
<dbReference type="Pfam" id="PF14781">
    <property type="entry name" value="BBS2_N"/>
    <property type="match status" value="1"/>
</dbReference>
<dbReference type="InterPro" id="IPR055380">
    <property type="entry name" value="BBS2_hp_dom"/>
</dbReference>
<dbReference type="Pfam" id="PF14782">
    <property type="entry name" value="BBS2_GAE"/>
    <property type="match status" value="1"/>
</dbReference>
<evidence type="ECO:0000256" key="4">
    <source>
        <dbReference type="ARBA" id="ARBA00023069"/>
    </source>
</evidence>
<evidence type="ECO:0000259" key="12">
    <source>
        <dbReference type="Pfam" id="PF23353"/>
    </source>
</evidence>
<dbReference type="InterPro" id="IPR029333">
    <property type="entry name" value="BBS2_GAE_dom"/>
</dbReference>
<dbReference type="SUPFAM" id="SSF50998">
    <property type="entry name" value="Quinoprotein alcohol dehydrogenase-like"/>
    <property type="match status" value="1"/>
</dbReference>
<protein>
    <recommendedName>
        <fullName evidence="7">Bardet-Biedl syndrome 2 protein homolog</fullName>
    </recommendedName>
</protein>
<keyword evidence="13" id="KW-1185">Reference proteome</keyword>
<dbReference type="GO" id="GO:0016020">
    <property type="term" value="C:membrane"/>
    <property type="evidence" value="ECO:0007669"/>
    <property type="project" value="TreeGrafter"/>
</dbReference>
<dbReference type="InterPro" id="IPR011047">
    <property type="entry name" value="Quinoprotein_ADH-like_sf"/>
</dbReference>
<dbReference type="AlphaFoldDB" id="A0A183BPI1"/>
<evidence type="ECO:0000313" key="14">
    <source>
        <dbReference type="WBParaSite" id="GPLIN_000251700"/>
    </source>
</evidence>
<proteinExistence type="predicted"/>
<keyword evidence="3 7" id="KW-0963">Cytoplasm</keyword>
<feature type="domain" description="BBS2 hairpin" evidence="12">
    <location>
        <begin position="622"/>
        <end position="719"/>
    </location>
</feature>
<evidence type="ECO:0000259" key="8">
    <source>
        <dbReference type="Pfam" id="PF14781"/>
    </source>
</evidence>
<evidence type="ECO:0000313" key="13">
    <source>
        <dbReference type="Proteomes" id="UP000050741"/>
    </source>
</evidence>
<dbReference type="InterPro" id="IPR055379">
    <property type="entry name" value="BBS2_pf_dom"/>
</dbReference>
<accession>A0A183BPI1</accession>
<evidence type="ECO:0000256" key="1">
    <source>
        <dbReference type="ARBA" id="ARBA00004138"/>
    </source>
</evidence>
<dbReference type="PANTHER" id="PTHR32465:SF0">
    <property type="entry name" value="BARDET-BIEDL SYNDROME 2 PROTEIN"/>
    <property type="match status" value="1"/>
</dbReference>
<reference evidence="14" key="3">
    <citation type="submission" date="2016-06" db="UniProtKB">
        <authorList>
            <consortium name="WormBaseParasite"/>
        </authorList>
    </citation>
    <scope>IDENTIFICATION</scope>
</reference>
<evidence type="ECO:0000259" key="11">
    <source>
        <dbReference type="Pfam" id="PF23350"/>
    </source>
</evidence>
<evidence type="ECO:0000256" key="6">
    <source>
        <dbReference type="ARBA" id="ARBA00023273"/>
    </source>
</evidence>
<dbReference type="WBParaSite" id="GPLIN_000251700">
    <property type="protein sequence ID" value="GPLIN_000251700"/>
    <property type="gene ID" value="GPLIN_000251700"/>
</dbReference>
<name>A0A183BPI1_GLOPA</name>
<dbReference type="GO" id="GO:0031514">
    <property type="term" value="C:motile cilium"/>
    <property type="evidence" value="ECO:0007669"/>
    <property type="project" value="TreeGrafter"/>
</dbReference>
<keyword evidence="5 7" id="KW-0206">Cytoskeleton</keyword>
<evidence type="ECO:0000256" key="2">
    <source>
        <dbReference type="ARBA" id="ARBA00004245"/>
    </source>
</evidence>
<reference evidence="13" key="2">
    <citation type="submission" date="2014-05" db="EMBL/GenBank/DDBJ databases">
        <title>The genome and life-stage specific transcriptomes of Globodera pallida elucidate key aspects of plant parasitism by a cyst nematode.</title>
        <authorList>
            <person name="Cotton J.A."/>
            <person name="Lilley C.J."/>
            <person name="Jones L.M."/>
            <person name="Kikuchi T."/>
            <person name="Reid A.J."/>
            <person name="Thorpe P."/>
            <person name="Tsai I.J."/>
            <person name="Beasley H."/>
            <person name="Blok V."/>
            <person name="Cock P.J.A."/>
            <person name="Van den Akker S.E."/>
            <person name="Holroyd N."/>
            <person name="Hunt M."/>
            <person name="Mantelin S."/>
            <person name="Naghra H."/>
            <person name="Pain A."/>
            <person name="Palomares-Rius J.E."/>
            <person name="Zarowiecki M."/>
            <person name="Berriman M."/>
            <person name="Jones J.T."/>
            <person name="Urwin P.E."/>
        </authorList>
    </citation>
    <scope>NUCLEOTIDE SEQUENCE [LARGE SCALE GENOMIC DNA]</scope>
    <source>
        <strain evidence="13">Lindley</strain>
    </source>
</reference>
<sequence>MSAVGGRGQQLRAAFSFGFAHRLAQGGGAAGVFDGSGREQLAVGTETGKICLQAIESMFNVNEQITCLAIYPRTRTDADHYDVVLVGTTSSLLALDVYNNRTLFHRNMPEGVHCVRVGHVDAHRDSDVIVCGCGTTIWGFHLDGSDVFWTALGDEVNVIELCDMDGDGQNELIVGTGGADIKVLKNASFFAEFDEGNPTTALCALGPACFAFGLASGVVGVYANGERLWRVKTKSPIVALLQFPAHARVATGEICAREQFEDGGELSAAFLADLAGTGPLDDGQPRPQLTLVFCNGQVRALEFCNELADEKGQLLRNISQRKHALLEELKTYDRRGSNASAAEAGGGGVAECSLIPPGTMLTCTLALMSAAEQQEHAASAVAASSSSPTNDVTAVTVWSSSSSNAHAARNASGDSLCVRLTLSNSVPIRAVLLFADGIFDSECIAIHPNGKESAEMVVQFNPVKNVQANLFVKVFAGYSIERQLRVFAADLLLPRFVTFVQVEPPTFAETPEAFVAFRLHCRENKLREWVFENFAFIGEQQVDADEAETDQQHNKNNNNNSSSKFQLRFMCTRNQQPLLLELDTAGGNVELRHNDIQNAADILQSLCAFLGVRALSSRAHFPQVLDAVKSVVENMDRRYEVNERLASEFAERLNVVRECVVRAEDALAIQNFAESRRLYTRVTMLNRELCGQQTIWMAAKKELLDAMKFLNVSIEQFSRLRVGAPGASLVQECRKAIAGDKLDIVPKLLEFGVFD</sequence>